<reference evidence="1" key="1">
    <citation type="submission" date="2022-11" db="EMBL/GenBank/DDBJ databases">
        <authorList>
            <person name="Scott C."/>
            <person name="Bruce N."/>
        </authorList>
    </citation>
    <scope>NUCLEOTIDE SEQUENCE</scope>
</reference>
<protein>
    <recommendedName>
        <fullName evidence="3">ARM repeat-containing protein</fullName>
    </recommendedName>
</protein>
<dbReference type="InterPro" id="IPR011989">
    <property type="entry name" value="ARM-like"/>
</dbReference>
<evidence type="ECO:0000313" key="1">
    <source>
        <dbReference type="EMBL" id="CAI4213427.1"/>
    </source>
</evidence>
<dbReference type="GO" id="GO:0005085">
    <property type="term" value="F:guanyl-nucleotide exchange factor activity"/>
    <property type="evidence" value="ECO:0007669"/>
    <property type="project" value="InterPro"/>
</dbReference>
<comment type="caution">
    <text evidence="1">The sequence shown here is derived from an EMBL/GenBank/DDBJ whole genome shotgun (WGS) entry which is preliminary data.</text>
</comment>
<evidence type="ECO:0008006" key="3">
    <source>
        <dbReference type="Google" id="ProtNLM"/>
    </source>
</evidence>
<dbReference type="Gene3D" id="1.25.10.10">
    <property type="entry name" value="Leucine-rich Repeat Variant"/>
    <property type="match status" value="1"/>
</dbReference>
<dbReference type="PANTHER" id="PTHR10957">
    <property type="entry name" value="RAP1 GTPASE-GDP DISSOCIATION STIMULATOR 1"/>
    <property type="match status" value="1"/>
</dbReference>
<dbReference type="InterPro" id="IPR040144">
    <property type="entry name" value="RAP1GDS1"/>
</dbReference>
<dbReference type="EMBL" id="CALLCH030000008">
    <property type="protein sequence ID" value="CAI4213427.1"/>
    <property type="molecule type" value="Genomic_DNA"/>
</dbReference>
<accession>A0A9P1GZY6</accession>
<proteinExistence type="predicted"/>
<dbReference type="InterPro" id="IPR016024">
    <property type="entry name" value="ARM-type_fold"/>
</dbReference>
<dbReference type="OrthoDB" id="26149at2759"/>
<dbReference type="AlphaFoldDB" id="A0A9P1GZY6"/>
<keyword evidence="2" id="KW-1185">Reference proteome</keyword>
<name>A0A9P1GZY6_9PEZI</name>
<dbReference type="SUPFAM" id="SSF48371">
    <property type="entry name" value="ARM repeat"/>
    <property type="match status" value="1"/>
</dbReference>
<dbReference type="Proteomes" id="UP000838763">
    <property type="component" value="Unassembled WGS sequence"/>
</dbReference>
<organism evidence="1 2">
    <name type="scientific">Parascedosporium putredinis</name>
    <dbReference type="NCBI Taxonomy" id="1442378"/>
    <lineage>
        <taxon>Eukaryota</taxon>
        <taxon>Fungi</taxon>
        <taxon>Dikarya</taxon>
        <taxon>Ascomycota</taxon>
        <taxon>Pezizomycotina</taxon>
        <taxon>Sordariomycetes</taxon>
        <taxon>Hypocreomycetidae</taxon>
        <taxon>Microascales</taxon>
        <taxon>Microascaceae</taxon>
        <taxon>Parascedosporium</taxon>
    </lineage>
</organism>
<gene>
    <name evidence="1" type="ORF">PPNO1_LOCUS3173</name>
</gene>
<evidence type="ECO:0000313" key="2">
    <source>
        <dbReference type="Proteomes" id="UP000838763"/>
    </source>
</evidence>
<sequence length="530" mass="56151">MTPEDVEAVLQGRDGGVAGQLPSTADEQGKVKFLQDVFVDVEKAWAARDSGVVKAYAEKLAIGSRQDENRDRVVKANAIPNIIHFSADRTLRPFAITVLYNIMVDYAPAQNQASNSKLSSKLIDLLSGPNLDDVLPLVDLISKTLNLIATQESEATNADPKTPAVLLSLATSPEIEDEAEDFLSLVSVAQEYLTHASLQTAFVSAGSMPLFLSAFEIAHSSRFDSSTLDDTKLSNQAAIVRKILINALSDITDNPAFAQTHPISSPIFRQLGDWLNAANPALQSAACLALGNLARDDDSALSLVSSYTVHMPVVKLLADPSNTNTLLIHSALGFLKNLAIPHRTSASSAPPSSLRASSLASGPWKPCPSAADAVTVAAAVPTPALTNLHNLLALFRRTDDPAKMEAARAVLRVGRYQRYSPEAAADSNDSEALAAEVMQAGAEQAAVDAGVAQPPPAAKAPNGSKRADQENSLIIAWNLIQGAKSEVLNEAAVEVAETQPVRQISEFEDLVNKAGSLLSSEAKENNVEAS</sequence>